<sequence length="141" mass="16475">MKSKFSILIADRNPHVREFLKREMTAEGYRVQLVENGRQLIKWVFDKESFDLLIVDPDLPDTDMPSLLTTLRDRVPLIPMVVHAFLSDYADHSDMLQEIPFVEKRGSSVEHLKKVVFEILHKYDTDDQESQKSDSPYPAER</sequence>
<evidence type="ECO:0000313" key="4">
    <source>
        <dbReference type="EMBL" id="MBC8363173.1"/>
    </source>
</evidence>
<protein>
    <submittedName>
        <fullName evidence="4">Response regulator</fullName>
    </submittedName>
</protein>
<dbReference type="CDD" id="cd00156">
    <property type="entry name" value="REC"/>
    <property type="match status" value="1"/>
</dbReference>
<evidence type="ECO:0000256" key="1">
    <source>
        <dbReference type="ARBA" id="ARBA00022553"/>
    </source>
</evidence>
<dbReference type="InterPro" id="IPR050595">
    <property type="entry name" value="Bact_response_regulator"/>
</dbReference>
<feature type="modified residue" description="4-aspartylphosphate" evidence="2">
    <location>
        <position position="56"/>
    </location>
</feature>
<evidence type="ECO:0000313" key="5">
    <source>
        <dbReference type="Proteomes" id="UP000603434"/>
    </source>
</evidence>
<evidence type="ECO:0000256" key="2">
    <source>
        <dbReference type="PROSITE-ProRule" id="PRU00169"/>
    </source>
</evidence>
<gene>
    <name evidence="4" type="ORF">H8E23_17455</name>
</gene>
<dbReference type="Pfam" id="PF00072">
    <property type="entry name" value="Response_reg"/>
    <property type="match status" value="1"/>
</dbReference>
<dbReference type="SUPFAM" id="SSF52172">
    <property type="entry name" value="CheY-like"/>
    <property type="match status" value="1"/>
</dbReference>
<dbReference type="InterPro" id="IPR011006">
    <property type="entry name" value="CheY-like_superfamily"/>
</dbReference>
<dbReference type="PANTHER" id="PTHR44591:SF3">
    <property type="entry name" value="RESPONSE REGULATORY DOMAIN-CONTAINING PROTEIN"/>
    <property type="match status" value="1"/>
</dbReference>
<feature type="domain" description="Response regulatory" evidence="3">
    <location>
        <begin position="6"/>
        <end position="119"/>
    </location>
</feature>
<organism evidence="4 5">
    <name type="scientific">Candidatus Desulfatibia profunda</name>
    <dbReference type="NCBI Taxonomy" id="2841695"/>
    <lineage>
        <taxon>Bacteria</taxon>
        <taxon>Pseudomonadati</taxon>
        <taxon>Thermodesulfobacteriota</taxon>
        <taxon>Desulfobacteria</taxon>
        <taxon>Desulfobacterales</taxon>
        <taxon>Desulfobacterales incertae sedis</taxon>
        <taxon>Candidatus Desulfatibia</taxon>
    </lineage>
</organism>
<comment type="caution">
    <text evidence="4">The sequence shown here is derived from an EMBL/GenBank/DDBJ whole genome shotgun (WGS) entry which is preliminary data.</text>
</comment>
<dbReference type="PROSITE" id="PS50110">
    <property type="entry name" value="RESPONSE_REGULATORY"/>
    <property type="match status" value="1"/>
</dbReference>
<dbReference type="EMBL" id="JACNJH010000266">
    <property type="protein sequence ID" value="MBC8363173.1"/>
    <property type="molecule type" value="Genomic_DNA"/>
</dbReference>
<dbReference type="AlphaFoldDB" id="A0A8J6TP26"/>
<proteinExistence type="predicted"/>
<evidence type="ECO:0000259" key="3">
    <source>
        <dbReference type="PROSITE" id="PS50110"/>
    </source>
</evidence>
<dbReference type="InterPro" id="IPR001789">
    <property type="entry name" value="Sig_transdc_resp-reg_receiver"/>
</dbReference>
<dbReference type="Gene3D" id="3.40.50.2300">
    <property type="match status" value="1"/>
</dbReference>
<reference evidence="4 5" key="1">
    <citation type="submission" date="2020-08" db="EMBL/GenBank/DDBJ databases">
        <title>Bridging the membrane lipid divide: bacteria of the FCB group superphylum have the potential to synthesize archaeal ether lipids.</title>
        <authorList>
            <person name="Villanueva L."/>
            <person name="Von Meijenfeldt F.A.B."/>
            <person name="Westbye A.B."/>
            <person name="Yadav S."/>
            <person name="Hopmans E.C."/>
            <person name="Dutilh B.E."/>
            <person name="Sinninghe Damste J.S."/>
        </authorList>
    </citation>
    <scope>NUCLEOTIDE SEQUENCE [LARGE SCALE GENOMIC DNA]</scope>
    <source>
        <strain evidence="4">NIOZ-UU30</strain>
    </source>
</reference>
<dbReference type="PANTHER" id="PTHR44591">
    <property type="entry name" value="STRESS RESPONSE REGULATOR PROTEIN 1"/>
    <property type="match status" value="1"/>
</dbReference>
<dbReference type="GO" id="GO:0000160">
    <property type="term" value="P:phosphorelay signal transduction system"/>
    <property type="evidence" value="ECO:0007669"/>
    <property type="project" value="InterPro"/>
</dbReference>
<keyword evidence="1 2" id="KW-0597">Phosphoprotein</keyword>
<dbReference type="Proteomes" id="UP000603434">
    <property type="component" value="Unassembled WGS sequence"/>
</dbReference>
<accession>A0A8J6TP26</accession>
<name>A0A8J6TP26_9BACT</name>